<accession>A0A2W5QM45</accession>
<dbReference type="InterPro" id="IPR022663">
    <property type="entry name" value="DapB_C"/>
</dbReference>
<dbReference type="HAMAP" id="MF_00102">
    <property type="entry name" value="DapB"/>
    <property type="match status" value="1"/>
</dbReference>
<dbReference type="Gene3D" id="3.40.50.720">
    <property type="entry name" value="NAD(P)-binding Rossmann-like Domain"/>
    <property type="match status" value="1"/>
</dbReference>
<dbReference type="GO" id="GO:0051287">
    <property type="term" value="F:NAD binding"/>
    <property type="evidence" value="ECO:0007669"/>
    <property type="project" value="UniProtKB-UniRule"/>
</dbReference>
<dbReference type="FunFam" id="3.30.360.10:FF:000004">
    <property type="entry name" value="4-hydroxy-tetrahydrodipicolinate reductase"/>
    <property type="match status" value="1"/>
</dbReference>
<dbReference type="GO" id="GO:0016726">
    <property type="term" value="F:oxidoreductase activity, acting on CH or CH2 groups, NAD or NADP as acceptor"/>
    <property type="evidence" value="ECO:0007669"/>
    <property type="project" value="UniProtKB-UniRule"/>
</dbReference>
<evidence type="ECO:0000256" key="7">
    <source>
        <dbReference type="ARBA" id="ARBA00023027"/>
    </source>
</evidence>
<evidence type="ECO:0000256" key="13">
    <source>
        <dbReference type="HAMAP-Rule" id="MF_00102"/>
    </source>
</evidence>
<organism evidence="16 17">
    <name type="scientific">Rhodovulum sulfidophilum</name>
    <name type="common">Rhodobacter sulfidophilus</name>
    <dbReference type="NCBI Taxonomy" id="35806"/>
    <lineage>
        <taxon>Bacteria</taxon>
        <taxon>Pseudomonadati</taxon>
        <taxon>Pseudomonadota</taxon>
        <taxon>Alphaproteobacteria</taxon>
        <taxon>Rhodobacterales</taxon>
        <taxon>Paracoccaceae</taxon>
        <taxon>Rhodovulum</taxon>
    </lineage>
</organism>
<evidence type="ECO:0000256" key="6">
    <source>
        <dbReference type="ARBA" id="ARBA00023002"/>
    </source>
</evidence>
<dbReference type="InterPro" id="IPR000846">
    <property type="entry name" value="DapB_N"/>
</dbReference>
<dbReference type="PROSITE" id="PS01298">
    <property type="entry name" value="DAPB"/>
    <property type="match status" value="1"/>
</dbReference>
<feature type="binding site" evidence="13">
    <location>
        <begin position="11"/>
        <end position="16"/>
    </location>
    <ligand>
        <name>NAD(+)</name>
        <dbReference type="ChEBI" id="CHEBI:57540"/>
    </ligand>
</feature>
<dbReference type="Pfam" id="PF05173">
    <property type="entry name" value="DapB_C"/>
    <property type="match status" value="1"/>
</dbReference>
<dbReference type="Proteomes" id="UP000249185">
    <property type="component" value="Unassembled WGS sequence"/>
</dbReference>
<dbReference type="PANTHER" id="PTHR20836:SF0">
    <property type="entry name" value="4-HYDROXY-TETRAHYDRODIPICOLINATE REDUCTASE 1, CHLOROPLASTIC-RELATED"/>
    <property type="match status" value="1"/>
</dbReference>
<evidence type="ECO:0000256" key="10">
    <source>
        <dbReference type="ARBA" id="ARBA00038983"/>
    </source>
</evidence>
<dbReference type="SUPFAM" id="SSF51735">
    <property type="entry name" value="NAD(P)-binding Rossmann-fold domains"/>
    <property type="match status" value="1"/>
</dbReference>
<evidence type="ECO:0000256" key="8">
    <source>
        <dbReference type="ARBA" id="ARBA00023154"/>
    </source>
</evidence>
<dbReference type="PIRSF" id="PIRSF000161">
    <property type="entry name" value="DHPR"/>
    <property type="match status" value="1"/>
</dbReference>
<comment type="pathway">
    <text evidence="9 13">Amino-acid biosynthesis; L-lysine biosynthesis via DAP pathway; (S)-tetrahydrodipicolinate from L-aspartate: step 4/4.</text>
</comment>
<dbReference type="GO" id="GO:0005829">
    <property type="term" value="C:cytosol"/>
    <property type="evidence" value="ECO:0007669"/>
    <property type="project" value="TreeGrafter"/>
</dbReference>
<name>A0A2W5QM45_RHOSU</name>
<evidence type="ECO:0000259" key="15">
    <source>
        <dbReference type="Pfam" id="PF05173"/>
    </source>
</evidence>
<comment type="subunit">
    <text evidence="13">Homotetramer.</text>
</comment>
<dbReference type="CDD" id="cd02274">
    <property type="entry name" value="DHDPR_N"/>
    <property type="match status" value="1"/>
</dbReference>
<comment type="catalytic activity">
    <reaction evidence="12 13">
        <text>(S)-2,3,4,5-tetrahydrodipicolinate + NAD(+) + H2O = (2S,4S)-4-hydroxy-2,3,4,5-tetrahydrodipicolinate + NADH + H(+)</text>
        <dbReference type="Rhea" id="RHEA:35323"/>
        <dbReference type="ChEBI" id="CHEBI:15377"/>
        <dbReference type="ChEBI" id="CHEBI:15378"/>
        <dbReference type="ChEBI" id="CHEBI:16845"/>
        <dbReference type="ChEBI" id="CHEBI:57540"/>
        <dbReference type="ChEBI" id="CHEBI:57945"/>
        <dbReference type="ChEBI" id="CHEBI:67139"/>
        <dbReference type="EC" id="1.17.1.8"/>
    </reaction>
</comment>
<evidence type="ECO:0000256" key="11">
    <source>
        <dbReference type="ARBA" id="ARBA00049080"/>
    </source>
</evidence>
<evidence type="ECO:0000256" key="5">
    <source>
        <dbReference type="ARBA" id="ARBA00022915"/>
    </source>
</evidence>
<keyword evidence="3 13" id="KW-0028">Amino-acid biosynthesis</keyword>
<dbReference type="PANTHER" id="PTHR20836">
    <property type="entry name" value="DIHYDRODIPICOLINATE REDUCTASE"/>
    <property type="match status" value="1"/>
</dbReference>
<evidence type="ECO:0000256" key="2">
    <source>
        <dbReference type="ARBA" id="ARBA00022490"/>
    </source>
</evidence>
<dbReference type="Gene3D" id="3.30.360.10">
    <property type="entry name" value="Dihydrodipicolinate Reductase, domain 2"/>
    <property type="match status" value="1"/>
</dbReference>
<keyword evidence="7 13" id="KW-0520">NAD</keyword>
<comment type="caution">
    <text evidence="16">The sequence shown here is derived from an EMBL/GenBank/DDBJ whole genome shotgun (WGS) entry which is preliminary data.</text>
</comment>
<evidence type="ECO:0000259" key="14">
    <source>
        <dbReference type="Pfam" id="PF01113"/>
    </source>
</evidence>
<evidence type="ECO:0000256" key="9">
    <source>
        <dbReference type="ARBA" id="ARBA00037922"/>
    </source>
</evidence>
<dbReference type="UniPathway" id="UPA00034">
    <property type="reaction ID" value="UER00018"/>
</dbReference>
<feature type="active site" description="Proton donor/acceptor" evidence="13">
    <location>
        <position position="158"/>
    </location>
</feature>
<keyword evidence="8 13" id="KW-0457">Lysine biosynthesis</keyword>
<evidence type="ECO:0000256" key="1">
    <source>
        <dbReference type="ARBA" id="ARBA00006642"/>
    </source>
</evidence>
<feature type="binding site" evidence="13">
    <location>
        <position position="159"/>
    </location>
    <ligand>
        <name>(S)-2,3,4,5-tetrahydrodipicolinate</name>
        <dbReference type="ChEBI" id="CHEBI:16845"/>
    </ligand>
</feature>
<comment type="similarity">
    <text evidence="1 13">Belongs to the DapB family.</text>
</comment>
<dbReference type="InterPro" id="IPR036291">
    <property type="entry name" value="NAD(P)-bd_dom_sf"/>
</dbReference>
<evidence type="ECO:0000256" key="12">
    <source>
        <dbReference type="ARBA" id="ARBA00049396"/>
    </source>
</evidence>
<feature type="binding site" evidence="13">
    <location>
        <begin position="168"/>
        <end position="169"/>
    </location>
    <ligand>
        <name>(S)-2,3,4,5-tetrahydrodipicolinate</name>
        <dbReference type="ChEBI" id="CHEBI:16845"/>
    </ligand>
</feature>
<proteinExistence type="inferred from homology"/>
<keyword evidence="4 13" id="KW-0521">NADP</keyword>
<dbReference type="GO" id="GO:0009089">
    <property type="term" value="P:lysine biosynthetic process via diaminopimelate"/>
    <property type="evidence" value="ECO:0007669"/>
    <property type="project" value="UniProtKB-UniRule"/>
</dbReference>
<feature type="active site" description="Proton donor" evidence="13">
    <location>
        <position position="162"/>
    </location>
</feature>
<sequence>MEQGVGIAVVGVAGRMGRMLAEAVREAPGAYLSGVTVRPGHPWAGQDLGAALGGAPLGVLVEDDPLEVFARSQAVLDFTTPDATVAHAEIAAQARLTHVIGTTGLEPAHLAHLRAAGRHAVIVRSGNMSVGVNLLVEVTRKVAEVLGPDYDIEIVEMHHRHKVDAPSGTALMLGEAAAEGRGVALDQAMVSGRDGITGARPEGVIGFASLRGGDVIGEHTAIFAGPGERVTIGHVASDRMLFARGAVRAALWGQGRAPGEYTMRDVLGLAGS</sequence>
<dbReference type="EC" id="1.17.1.8" evidence="10 13"/>
<feature type="binding site" evidence="13">
    <location>
        <begin position="125"/>
        <end position="128"/>
    </location>
    <ligand>
        <name>NAD(+)</name>
        <dbReference type="ChEBI" id="CHEBI:57540"/>
    </ligand>
</feature>
<feature type="binding site" evidence="13">
    <location>
        <begin position="101"/>
        <end position="103"/>
    </location>
    <ligand>
        <name>NAD(+)</name>
        <dbReference type="ChEBI" id="CHEBI:57540"/>
    </ligand>
</feature>
<comment type="subcellular location">
    <subcellularLocation>
        <location evidence="13">Cytoplasm</location>
    </subcellularLocation>
</comment>
<evidence type="ECO:0000313" key="17">
    <source>
        <dbReference type="Proteomes" id="UP000249185"/>
    </source>
</evidence>
<reference evidence="16 17" key="1">
    <citation type="submission" date="2017-08" db="EMBL/GenBank/DDBJ databases">
        <title>Infants hospitalized years apart are colonized by the same room-sourced microbial strains.</title>
        <authorList>
            <person name="Brooks B."/>
            <person name="Olm M.R."/>
            <person name="Firek B.A."/>
            <person name="Baker R."/>
            <person name="Thomas B.C."/>
            <person name="Morowitz M.J."/>
            <person name="Banfield J.F."/>
        </authorList>
    </citation>
    <scope>NUCLEOTIDE SEQUENCE [LARGE SCALE GENOMIC DNA]</scope>
    <source>
        <strain evidence="16">S2_005_002_R2_34</strain>
    </source>
</reference>
<dbReference type="Pfam" id="PF01113">
    <property type="entry name" value="DapB_N"/>
    <property type="match status" value="1"/>
</dbReference>
<feature type="domain" description="Dihydrodipicolinate reductase C-terminal" evidence="15">
    <location>
        <begin position="131"/>
        <end position="267"/>
    </location>
</feature>
<comment type="caution">
    <text evidence="13">Lacks conserved residue(s) required for the propagation of feature annotation.</text>
</comment>
<dbReference type="NCBIfam" id="TIGR00036">
    <property type="entry name" value="dapB"/>
    <property type="match status" value="1"/>
</dbReference>
<dbReference type="InterPro" id="IPR023940">
    <property type="entry name" value="DHDPR_bac"/>
</dbReference>
<comment type="caution">
    <text evidence="13">Was originally thought to be a dihydrodipicolinate reductase (DHDPR), catalyzing the conversion of dihydrodipicolinate to tetrahydrodipicolinate. However, it was shown in E.coli that the substrate of the enzymatic reaction is not dihydrodipicolinate (DHDP) but in fact (2S,4S)-4-hydroxy-2,3,4,5-tetrahydrodipicolinic acid (HTPA), the product released by the DapA-catalyzed reaction.</text>
</comment>
<dbReference type="SUPFAM" id="SSF55347">
    <property type="entry name" value="Glyceraldehyde-3-phosphate dehydrogenase-like, C-terminal domain"/>
    <property type="match status" value="1"/>
</dbReference>
<evidence type="ECO:0000256" key="4">
    <source>
        <dbReference type="ARBA" id="ARBA00022857"/>
    </source>
</evidence>
<comment type="catalytic activity">
    <reaction evidence="11 13">
        <text>(S)-2,3,4,5-tetrahydrodipicolinate + NADP(+) + H2O = (2S,4S)-4-hydroxy-2,3,4,5-tetrahydrodipicolinate + NADPH + H(+)</text>
        <dbReference type="Rhea" id="RHEA:35331"/>
        <dbReference type="ChEBI" id="CHEBI:15377"/>
        <dbReference type="ChEBI" id="CHEBI:15378"/>
        <dbReference type="ChEBI" id="CHEBI:16845"/>
        <dbReference type="ChEBI" id="CHEBI:57783"/>
        <dbReference type="ChEBI" id="CHEBI:58349"/>
        <dbReference type="ChEBI" id="CHEBI:67139"/>
        <dbReference type="EC" id="1.17.1.8"/>
    </reaction>
</comment>
<keyword evidence="2 13" id="KW-0963">Cytoplasm</keyword>
<dbReference type="EMBL" id="QFPW01000001">
    <property type="protein sequence ID" value="PZQ52620.1"/>
    <property type="molecule type" value="Genomic_DNA"/>
</dbReference>
<protein>
    <recommendedName>
        <fullName evidence="10 13">4-hydroxy-tetrahydrodipicolinate reductase</fullName>
        <shortName evidence="13">HTPA reductase</shortName>
        <ecNumber evidence="10 13">1.17.1.8</ecNumber>
    </recommendedName>
</protein>
<evidence type="ECO:0000256" key="3">
    <source>
        <dbReference type="ARBA" id="ARBA00022605"/>
    </source>
</evidence>
<comment type="function">
    <text evidence="13">Catalyzes the conversion of 4-hydroxy-tetrahydrodipicolinate (HTPA) to tetrahydrodipicolinate.</text>
</comment>
<dbReference type="GO" id="GO:0008839">
    <property type="term" value="F:4-hydroxy-tetrahydrodipicolinate reductase"/>
    <property type="evidence" value="ECO:0007669"/>
    <property type="project" value="UniProtKB-UniRule"/>
</dbReference>
<dbReference type="GO" id="GO:0050661">
    <property type="term" value="F:NADP binding"/>
    <property type="evidence" value="ECO:0007669"/>
    <property type="project" value="UniProtKB-UniRule"/>
</dbReference>
<keyword evidence="5 13" id="KW-0220">Diaminopimelate biosynthesis</keyword>
<feature type="domain" description="Dihydrodipicolinate reductase N-terminal" evidence="14">
    <location>
        <begin position="6"/>
        <end position="128"/>
    </location>
</feature>
<dbReference type="GO" id="GO:0019877">
    <property type="term" value="P:diaminopimelate biosynthetic process"/>
    <property type="evidence" value="ECO:0007669"/>
    <property type="project" value="UniProtKB-UniRule"/>
</dbReference>
<dbReference type="AlphaFoldDB" id="A0A2W5QM45"/>
<dbReference type="InterPro" id="IPR022664">
    <property type="entry name" value="DapB_N_CS"/>
</dbReference>
<keyword evidence="6 13" id="KW-0560">Oxidoreductase</keyword>
<evidence type="ECO:0000313" key="16">
    <source>
        <dbReference type="EMBL" id="PZQ52620.1"/>
    </source>
</evidence>
<gene>
    <name evidence="13" type="primary">dapB</name>
    <name evidence="16" type="ORF">DI556_02960</name>
</gene>